<evidence type="ECO:0000259" key="3">
    <source>
        <dbReference type="Pfam" id="PF19421"/>
    </source>
</evidence>
<dbReference type="Proteomes" id="UP000326759">
    <property type="component" value="Unassembled WGS sequence"/>
</dbReference>
<feature type="region of interest" description="Disordered" evidence="1">
    <location>
        <begin position="285"/>
        <end position="310"/>
    </location>
</feature>
<reference evidence="4 5" key="1">
    <citation type="journal article" date="2019" name="PLoS Biol.">
        <title>Sex chromosomes control vertical transmission of feminizing Wolbachia symbionts in an isopod.</title>
        <authorList>
            <person name="Becking T."/>
            <person name="Chebbi M.A."/>
            <person name="Giraud I."/>
            <person name="Moumen B."/>
            <person name="Laverre T."/>
            <person name="Caubet Y."/>
            <person name="Peccoud J."/>
            <person name="Gilbert C."/>
            <person name="Cordaux R."/>
        </authorList>
    </citation>
    <scope>NUCLEOTIDE SEQUENCE [LARGE SCALE GENOMIC DNA]</scope>
    <source>
        <strain evidence="4">ANa2</strain>
        <tissue evidence="4">Whole body excluding digestive tract and cuticle</tissue>
    </source>
</reference>
<dbReference type="GO" id="GO:0005938">
    <property type="term" value="C:cell cortex"/>
    <property type="evidence" value="ECO:0007669"/>
    <property type="project" value="TreeGrafter"/>
</dbReference>
<sequence length="887" mass="98638">MLLHYEDANELCIQAAENIAQECNEKGKQLENLATVMTLYSRRNFSKESFQWTKCVVKYLHDSYAPLTPSLMGFLVEVLEKGPSSIQNPILNILHCMLHYIDVNATAAQLINGDLLRVVAKYIESSHWKEALRILKLAVSRSSSLVVPPAASQSSYWEQHTFTDLEAHFKKELPGRTMEFTFDVTQTPIIGRRFLTRSNQSVAQSITSSEVFNRDQGAVSDRALGDKDPVSPQRSLSFSAADTAQITGWKRPWLSQARVRERLVNLLNTCGQRVGLPKSPSVIFSQSSELERQSSMASSTEEVSVAPGEAANDRIADDMTSSEKQFAVFKDFDFLEYELESQGEESMDNFNLWGVRRRSPSHGGDPEPASQVEDPHSDITPSHKKKSSKVAGEREWWEEEGSISPSDDRSLSHTERSSGPSTMQSHPPPAPTPPVLSSPPKLTLDTSNARRPLSPNSMSDQSESSEGDLGDMTPCNASPSIAPLLFRPLRQPNSLEDTWHSHLLSLMTPGMPILNPQGTCCLFSAMFKDCVVKFCDIAVDGSQYLSAVTGAPTFLKQMEVIGSTASLPYIYLDSFLLTFSGFTQKFRSTFIALNEHLDTYLDKQDNAFVCLDSIRSTLKLQGLNDSIHETSPDDQQLELCKCLYKLNFQLSLLYETYTKFLAVLLQFAQTIQANDHSIELEALRAKLVAAWEELDATPPSSPSRLTTTPVVERQMPEGEEGETESVGGDEGECESIEEESTLLAIGLGEISEETHSPISFGSQTSTSPQTSPVSSQQAHHQILQLVADQEWTKAIRYVRRNRNLWPSEQFCTVSFDDITIILNVYCSYLSDKKPGMIAVCGFDHPMEEVNKLLTEANMTALSALGVMEQSAKQSKEKHESTIRKTEC</sequence>
<feature type="compositionally biased region" description="Polar residues" evidence="1">
    <location>
        <begin position="444"/>
        <end position="462"/>
    </location>
</feature>
<feature type="region of interest" description="Disordered" evidence="1">
    <location>
        <begin position="696"/>
        <end position="733"/>
    </location>
</feature>
<dbReference type="GO" id="GO:0031175">
    <property type="term" value="P:neuron projection development"/>
    <property type="evidence" value="ECO:0007669"/>
    <property type="project" value="TreeGrafter"/>
</dbReference>
<feature type="domain" description="Cell morphogenesis protein C-terminal" evidence="2">
    <location>
        <begin position="1"/>
        <end position="142"/>
    </location>
</feature>
<dbReference type="EMBL" id="SEYY01005688">
    <property type="protein sequence ID" value="KAB7503185.1"/>
    <property type="molecule type" value="Genomic_DNA"/>
</dbReference>
<feature type="compositionally biased region" description="Pro residues" evidence="1">
    <location>
        <begin position="426"/>
        <end position="437"/>
    </location>
</feature>
<evidence type="ECO:0000256" key="1">
    <source>
        <dbReference type="SAM" id="MobiDB-lite"/>
    </source>
</evidence>
<keyword evidence="5" id="KW-1185">Reference proteome</keyword>
<feature type="domain" description="Protein furry C-terminal" evidence="3">
    <location>
        <begin position="461"/>
        <end position="692"/>
    </location>
</feature>
<comment type="caution">
    <text evidence="4">The sequence shown here is derived from an EMBL/GenBank/DDBJ whole genome shotgun (WGS) entry which is preliminary data.</text>
</comment>
<dbReference type="GO" id="GO:0030427">
    <property type="term" value="C:site of polarized growth"/>
    <property type="evidence" value="ECO:0007669"/>
    <property type="project" value="TreeGrafter"/>
</dbReference>
<feature type="compositionally biased region" description="Polar residues" evidence="1">
    <location>
        <begin position="285"/>
        <end position="302"/>
    </location>
</feature>
<dbReference type="InterPro" id="IPR039867">
    <property type="entry name" value="Furry/Tao3/Mor2"/>
</dbReference>
<accession>A0A5N5TDJ6</accession>
<dbReference type="InterPro" id="IPR025481">
    <property type="entry name" value="Cell_Morphogen_C"/>
</dbReference>
<organism evidence="4 5">
    <name type="scientific">Armadillidium nasatum</name>
    <dbReference type="NCBI Taxonomy" id="96803"/>
    <lineage>
        <taxon>Eukaryota</taxon>
        <taxon>Metazoa</taxon>
        <taxon>Ecdysozoa</taxon>
        <taxon>Arthropoda</taxon>
        <taxon>Crustacea</taxon>
        <taxon>Multicrustacea</taxon>
        <taxon>Malacostraca</taxon>
        <taxon>Eumalacostraca</taxon>
        <taxon>Peracarida</taxon>
        <taxon>Isopoda</taxon>
        <taxon>Oniscidea</taxon>
        <taxon>Crinocheta</taxon>
        <taxon>Armadillidiidae</taxon>
        <taxon>Armadillidium</taxon>
    </lineage>
</organism>
<feature type="compositionally biased region" description="Low complexity" evidence="1">
    <location>
        <begin position="762"/>
        <end position="777"/>
    </location>
</feature>
<gene>
    <name evidence="4" type="primary">fry</name>
    <name evidence="4" type="ORF">Anas_02596</name>
</gene>
<dbReference type="PANTHER" id="PTHR12295:SF30">
    <property type="entry name" value="PROTEIN FURRY"/>
    <property type="match status" value="1"/>
</dbReference>
<dbReference type="PANTHER" id="PTHR12295">
    <property type="entry name" value="FURRY-RELATED"/>
    <property type="match status" value="1"/>
</dbReference>
<protein>
    <submittedName>
        <fullName evidence="4">Protein furry</fullName>
    </submittedName>
</protein>
<feature type="domain" description="Protein furry C-terminal" evidence="3">
    <location>
        <begin position="171"/>
        <end position="415"/>
    </location>
</feature>
<evidence type="ECO:0000313" key="4">
    <source>
        <dbReference type="EMBL" id="KAB7503185.1"/>
    </source>
</evidence>
<feature type="region of interest" description="Disordered" evidence="1">
    <location>
        <begin position="358"/>
        <end position="474"/>
    </location>
</feature>
<dbReference type="OrthoDB" id="6379626at2759"/>
<feature type="region of interest" description="Disordered" evidence="1">
    <location>
        <begin position="755"/>
        <end position="778"/>
    </location>
</feature>
<proteinExistence type="predicted"/>
<feature type="compositionally biased region" description="Acidic residues" evidence="1">
    <location>
        <begin position="717"/>
        <end position="733"/>
    </location>
</feature>
<dbReference type="Pfam" id="PF14225">
    <property type="entry name" value="MOR2-PAG1_C"/>
    <property type="match status" value="1"/>
</dbReference>
<evidence type="ECO:0000313" key="5">
    <source>
        <dbReference type="Proteomes" id="UP000326759"/>
    </source>
</evidence>
<dbReference type="GO" id="GO:0000902">
    <property type="term" value="P:cell morphogenesis"/>
    <property type="evidence" value="ECO:0007669"/>
    <property type="project" value="InterPro"/>
</dbReference>
<evidence type="ECO:0000259" key="2">
    <source>
        <dbReference type="Pfam" id="PF14225"/>
    </source>
</evidence>
<dbReference type="InterPro" id="IPR045842">
    <property type="entry name" value="Fry_C"/>
</dbReference>
<dbReference type="AlphaFoldDB" id="A0A5N5TDJ6"/>
<name>A0A5N5TDJ6_9CRUS</name>
<feature type="compositionally biased region" description="Basic and acidic residues" evidence="1">
    <location>
        <begin position="406"/>
        <end position="416"/>
    </location>
</feature>
<dbReference type="Pfam" id="PF19421">
    <property type="entry name" value="Fry_C"/>
    <property type="match status" value="3"/>
</dbReference>
<feature type="domain" description="Protein furry C-terminal" evidence="3">
    <location>
        <begin position="763"/>
        <end position="864"/>
    </location>
</feature>